<dbReference type="PANTHER" id="PTHR33606:SF3">
    <property type="entry name" value="PROTEIN YCII"/>
    <property type="match status" value="1"/>
</dbReference>
<evidence type="ECO:0000259" key="1">
    <source>
        <dbReference type="Pfam" id="PF03795"/>
    </source>
</evidence>
<dbReference type="STRING" id="40998.A0A2P7YEZ6"/>
<dbReference type="InterPro" id="IPR011008">
    <property type="entry name" value="Dimeric_a/b-barrel"/>
</dbReference>
<sequence>MSLLLNQLRTQLPRSALRSSPILTSTQRSFPTRFSTSTKMANNEWLVIMKDKPNSLEARMKVRPQHLEALKPQVEAGQWVFGGATLAAPPSDGKLDIEGSVMLGVAATKEEVLARLKQDVYATSGVWDIDNVQIIPFKCAVRKPM</sequence>
<dbReference type="Pfam" id="PF03795">
    <property type="entry name" value="YCII"/>
    <property type="match status" value="1"/>
</dbReference>
<proteinExistence type="predicted"/>
<evidence type="ECO:0000313" key="2">
    <source>
        <dbReference type="EMBL" id="PSK34525.1"/>
    </source>
</evidence>
<dbReference type="Proteomes" id="UP000243723">
    <property type="component" value="Unassembled WGS sequence"/>
</dbReference>
<dbReference type="AlphaFoldDB" id="A0A2P7YEZ6"/>
<dbReference type="PANTHER" id="PTHR33606">
    <property type="entry name" value="PROTEIN YCII"/>
    <property type="match status" value="1"/>
</dbReference>
<dbReference type="Gene3D" id="3.30.70.1060">
    <property type="entry name" value="Dimeric alpha+beta barrel"/>
    <property type="match status" value="1"/>
</dbReference>
<feature type="domain" description="YCII-related" evidence="1">
    <location>
        <begin position="45"/>
        <end position="137"/>
    </location>
</feature>
<comment type="caution">
    <text evidence="2">The sequence shown here is derived from an EMBL/GenBank/DDBJ whole genome shotgun (WGS) entry which is preliminary data.</text>
</comment>
<accession>A0A2P7YEZ6</accession>
<protein>
    <recommendedName>
        <fullName evidence="1">YCII-related domain-containing protein</fullName>
    </recommendedName>
</protein>
<name>A0A2P7YEZ6_9PEZI</name>
<gene>
    <name evidence="2" type="ORF">B9Z65_8851</name>
</gene>
<evidence type="ECO:0000313" key="3">
    <source>
        <dbReference type="Proteomes" id="UP000243723"/>
    </source>
</evidence>
<organism evidence="2 3">
    <name type="scientific">Elsinoe australis</name>
    <dbReference type="NCBI Taxonomy" id="40998"/>
    <lineage>
        <taxon>Eukaryota</taxon>
        <taxon>Fungi</taxon>
        <taxon>Dikarya</taxon>
        <taxon>Ascomycota</taxon>
        <taxon>Pezizomycotina</taxon>
        <taxon>Dothideomycetes</taxon>
        <taxon>Dothideomycetidae</taxon>
        <taxon>Myriangiales</taxon>
        <taxon>Elsinoaceae</taxon>
        <taxon>Elsinoe</taxon>
    </lineage>
</organism>
<dbReference type="InterPro" id="IPR051807">
    <property type="entry name" value="Sec-metab_biosynth-assoc"/>
</dbReference>
<dbReference type="InterPro" id="IPR005545">
    <property type="entry name" value="YCII"/>
</dbReference>
<dbReference type="EMBL" id="NHZQ01000447">
    <property type="protein sequence ID" value="PSK34525.1"/>
    <property type="molecule type" value="Genomic_DNA"/>
</dbReference>
<reference evidence="2 3" key="1">
    <citation type="submission" date="2017-05" db="EMBL/GenBank/DDBJ databases">
        <title>Draft genome sequence of Elsinoe australis.</title>
        <authorList>
            <person name="Cheng Q."/>
        </authorList>
    </citation>
    <scope>NUCLEOTIDE SEQUENCE [LARGE SCALE GENOMIC DNA]</scope>
    <source>
        <strain evidence="2 3">NL1</strain>
    </source>
</reference>
<dbReference type="SUPFAM" id="SSF54909">
    <property type="entry name" value="Dimeric alpha+beta barrel"/>
    <property type="match status" value="1"/>
</dbReference>
<dbReference type="OrthoDB" id="5519740at2759"/>
<keyword evidence="3" id="KW-1185">Reference proteome</keyword>